<name>A0A2H0UGQ6_9BACT</name>
<comment type="caution">
    <text evidence="2">The sequence shown here is derived from an EMBL/GenBank/DDBJ whole genome shotgun (WGS) entry which is preliminary data.</text>
</comment>
<evidence type="ECO:0000256" key="1">
    <source>
        <dbReference type="SAM" id="Phobius"/>
    </source>
</evidence>
<dbReference type="AlphaFoldDB" id="A0A2H0UGQ6"/>
<sequence>MQLREHRFVLGFIALYLLIGGAYFLQDSNLEFVIYVGVIVAAFVLLFGTLHITKFPSYILWLISIWGLMHILGGSVQTSDGVLFAYHIYPFLDLGGEF</sequence>
<protein>
    <submittedName>
        <fullName evidence="2">DUF2238 domain-containing protein</fullName>
    </submittedName>
</protein>
<feature type="transmembrane region" description="Helical" evidence="1">
    <location>
        <begin position="7"/>
        <end position="26"/>
    </location>
</feature>
<feature type="non-terminal residue" evidence="2">
    <location>
        <position position="98"/>
    </location>
</feature>
<keyword evidence="1" id="KW-0812">Transmembrane</keyword>
<feature type="transmembrane region" description="Helical" evidence="1">
    <location>
        <begin position="58"/>
        <end position="76"/>
    </location>
</feature>
<evidence type="ECO:0000313" key="2">
    <source>
        <dbReference type="EMBL" id="PIR85571.1"/>
    </source>
</evidence>
<accession>A0A2H0UGQ6</accession>
<gene>
    <name evidence="2" type="ORF">COU14_03550</name>
</gene>
<evidence type="ECO:0000313" key="3">
    <source>
        <dbReference type="Proteomes" id="UP000229612"/>
    </source>
</evidence>
<keyword evidence="1" id="KW-1133">Transmembrane helix</keyword>
<keyword evidence="1" id="KW-0472">Membrane</keyword>
<feature type="transmembrane region" description="Helical" evidence="1">
    <location>
        <begin position="32"/>
        <end position="51"/>
    </location>
</feature>
<organism evidence="2 3">
    <name type="scientific">Candidatus Kaiserbacteria bacterium CG10_big_fil_rev_8_21_14_0_10_44_10</name>
    <dbReference type="NCBI Taxonomy" id="1974606"/>
    <lineage>
        <taxon>Bacteria</taxon>
        <taxon>Candidatus Kaiseribacteriota</taxon>
    </lineage>
</organism>
<dbReference type="Proteomes" id="UP000229612">
    <property type="component" value="Unassembled WGS sequence"/>
</dbReference>
<dbReference type="EMBL" id="PFBG01000040">
    <property type="protein sequence ID" value="PIR85571.1"/>
    <property type="molecule type" value="Genomic_DNA"/>
</dbReference>
<reference evidence="3" key="1">
    <citation type="submission" date="2017-09" db="EMBL/GenBank/DDBJ databases">
        <title>Depth-based differentiation of microbial function through sediment-hosted aquifers and enrichment of novel symbionts in the deep terrestrial subsurface.</title>
        <authorList>
            <person name="Probst A.J."/>
            <person name="Ladd B."/>
            <person name="Jarett J.K."/>
            <person name="Geller-Mcgrath D.E."/>
            <person name="Sieber C.M.K."/>
            <person name="Emerson J.B."/>
            <person name="Anantharaman K."/>
            <person name="Thomas B.C."/>
            <person name="Malmstrom R."/>
            <person name="Stieglmeier M."/>
            <person name="Klingl A."/>
            <person name="Woyke T."/>
            <person name="Ryan C.M."/>
            <person name="Banfield J.F."/>
        </authorList>
    </citation>
    <scope>NUCLEOTIDE SEQUENCE [LARGE SCALE GENOMIC DNA]</scope>
</reference>
<proteinExistence type="predicted"/>